<dbReference type="InterPro" id="IPR006439">
    <property type="entry name" value="HAD-SF_hydro_IA"/>
</dbReference>
<proteinExistence type="inferred from homology"/>
<dbReference type="OrthoDB" id="9797743at2"/>
<dbReference type="SFLD" id="SFLDS00003">
    <property type="entry name" value="Haloacid_Dehalogenase"/>
    <property type="match status" value="1"/>
</dbReference>
<dbReference type="GO" id="GO:0016787">
    <property type="term" value="F:hydrolase activity"/>
    <property type="evidence" value="ECO:0007669"/>
    <property type="project" value="UniProtKB-KW"/>
</dbReference>
<evidence type="ECO:0000256" key="1">
    <source>
        <dbReference type="ARBA" id="ARBA00001946"/>
    </source>
</evidence>
<dbReference type="Pfam" id="PF13419">
    <property type="entry name" value="HAD_2"/>
    <property type="match status" value="1"/>
</dbReference>
<dbReference type="InterPro" id="IPR023198">
    <property type="entry name" value="PGP-like_dom2"/>
</dbReference>
<dbReference type="SUPFAM" id="SSF56784">
    <property type="entry name" value="HAD-like"/>
    <property type="match status" value="1"/>
</dbReference>
<dbReference type="RefSeq" id="WP_009578083.1">
    <property type="nucleotide sequence ID" value="NZ_AMZN01000006.1"/>
</dbReference>
<organism evidence="5 6">
    <name type="scientific">Fulvivirga imtechensis AK7</name>
    <dbReference type="NCBI Taxonomy" id="1237149"/>
    <lineage>
        <taxon>Bacteria</taxon>
        <taxon>Pseudomonadati</taxon>
        <taxon>Bacteroidota</taxon>
        <taxon>Cytophagia</taxon>
        <taxon>Cytophagales</taxon>
        <taxon>Fulvivirgaceae</taxon>
        <taxon>Fulvivirga</taxon>
    </lineage>
</organism>
<dbReference type="InterPro" id="IPR023214">
    <property type="entry name" value="HAD_sf"/>
</dbReference>
<dbReference type="EMBL" id="AMZN01000006">
    <property type="protein sequence ID" value="ELR73495.1"/>
    <property type="molecule type" value="Genomic_DNA"/>
</dbReference>
<evidence type="ECO:0000256" key="2">
    <source>
        <dbReference type="ARBA" id="ARBA00006171"/>
    </source>
</evidence>
<evidence type="ECO:0000313" key="6">
    <source>
        <dbReference type="Proteomes" id="UP000011135"/>
    </source>
</evidence>
<keyword evidence="5" id="KW-0378">Hydrolase</keyword>
<dbReference type="InterPro" id="IPR051600">
    <property type="entry name" value="Beta-PGM-like"/>
</dbReference>
<dbReference type="Proteomes" id="UP000011135">
    <property type="component" value="Unassembled WGS sequence"/>
</dbReference>
<comment type="similarity">
    <text evidence="2">Belongs to the HAD-like hydrolase superfamily. CbbY/CbbZ/Gph/YieH family.</text>
</comment>
<dbReference type="InterPro" id="IPR041492">
    <property type="entry name" value="HAD_2"/>
</dbReference>
<dbReference type="AlphaFoldDB" id="L8JXH6"/>
<name>L8JXH6_9BACT</name>
<dbReference type="InterPro" id="IPR036412">
    <property type="entry name" value="HAD-like_sf"/>
</dbReference>
<dbReference type="Gene3D" id="3.40.50.1000">
    <property type="entry name" value="HAD superfamily/HAD-like"/>
    <property type="match status" value="1"/>
</dbReference>
<sequence length="222" mass="24281">MARYKQVIFDCDGVLVDTEIVAAEVTTKMFARCNVHISIEDYIAKYTGKTISGLFQSLLAPEDLERIDVKALAEECDRDIYEQLRAVAGMKEVVSYITLPKAVVSNSRLWQVKKAVRHVGLEEAFGGNYFSAEMVANPKPYPDLYLYAAEKLKVSPDQCLVIEDSKSGVKAAATAGMAVIGFAGASHISSGHAEELLEVGAKKVAKNPDELLQLLNDYLAEC</sequence>
<dbReference type="eggNOG" id="COG0637">
    <property type="taxonomic scope" value="Bacteria"/>
</dbReference>
<accession>L8JXH6</accession>
<keyword evidence="6" id="KW-1185">Reference proteome</keyword>
<comment type="cofactor">
    <cofactor evidence="1">
        <name>Mg(2+)</name>
        <dbReference type="ChEBI" id="CHEBI:18420"/>
    </cofactor>
</comment>
<keyword evidence="3" id="KW-0479">Metal-binding</keyword>
<dbReference type="PANTHER" id="PTHR46193:SF10">
    <property type="entry name" value="6-PHOSPHOGLUCONATE PHOSPHATASE"/>
    <property type="match status" value="1"/>
</dbReference>
<evidence type="ECO:0000313" key="5">
    <source>
        <dbReference type="EMBL" id="ELR73495.1"/>
    </source>
</evidence>
<dbReference type="SFLD" id="SFLDG01135">
    <property type="entry name" value="C1.5.6:_HAD__Beta-PGM__Phospha"/>
    <property type="match status" value="1"/>
</dbReference>
<dbReference type="NCBIfam" id="TIGR01509">
    <property type="entry name" value="HAD-SF-IA-v3"/>
    <property type="match status" value="1"/>
</dbReference>
<dbReference type="PANTHER" id="PTHR46193">
    <property type="entry name" value="6-PHOSPHOGLUCONATE PHOSPHATASE"/>
    <property type="match status" value="1"/>
</dbReference>
<comment type="caution">
    <text evidence="5">The sequence shown here is derived from an EMBL/GenBank/DDBJ whole genome shotgun (WGS) entry which is preliminary data.</text>
</comment>
<dbReference type="STRING" id="1237149.C900_04347"/>
<reference evidence="5 6" key="1">
    <citation type="submission" date="2012-12" db="EMBL/GenBank/DDBJ databases">
        <title>Genome assembly of Fulvivirga imtechensis AK7.</title>
        <authorList>
            <person name="Nupur N."/>
            <person name="Khatri I."/>
            <person name="Kumar R."/>
            <person name="Subramanian S."/>
            <person name="Pinnaka A."/>
        </authorList>
    </citation>
    <scope>NUCLEOTIDE SEQUENCE [LARGE SCALE GENOMIC DNA]</scope>
    <source>
        <strain evidence="5 6">AK7</strain>
    </source>
</reference>
<keyword evidence="4" id="KW-0460">Magnesium</keyword>
<gene>
    <name evidence="5" type="ORF">C900_04347</name>
</gene>
<dbReference type="GO" id="GO:0046872">
    <property type="term" value="F:metal ion binding"/>
    <property type="evidence" value="ECO:0007669"/>
    <property type="project" value="UniProtKB-KW"/>
</dbReference>
<evidence type="ECO:0000256" key="3">
    <source>
        <dbReference type="ARBA" id="ARBA00022723"/>
    </source>
</evidence>
<dbReference type="Gene3D" id="1.10.150.240">
    <property type="entry name" value="Putative phosphatase, domain 2"/>
    <property type="match status" value="1"/>
</dbReference>
<protein>
    <submittedName>
        <fullName evidence="5">Hydrolase</fullName>
    </submittedName>
</protein>
<dbReference type="SFLD" id="SFLDG01129">
    <property type="entry name" value="C1.5:_HAD__Beta-PGM__Phosphata"/>
    <property type="match status" value="1"/>
</dbReference>
<evidence type="ECO:0000256" key="4">
    <source>
        <dbReference type="ARBA" id="ARBA00022842"/>
    </source>
</evidence>